<comment type="caution">
    <text evidence="1">The sequence shown here is derived from an EMBL/GenBank/DDBJ whole genome shotgun (WGS) entry which is preliminary data.</text>
</comment>
<organism evidence="1 2">
    <name type="scientific">Rhizobium mesoamericanum STM3625</name>
    <dbReference type="NCBI Taxonomy" id="1211777"/>
    <lineage>
        <taxon>Bacteria</taxon>
        <taxon>Pseudomonadati</taxon>
        <taxon>Pseudomonadota</taxon>
        <taxon>Alphaproteobacteria</taxon>
        <taxon>Hyphomicrobiales</taxon>
        <taxon>Rhizobiaceae</taxon>
        <taxon>Rhizobium/Agrobacterium group</taxon>
        <taxon>Rhizobium</taxon>
    </lineage>
</organism>
<evidence type="ECO:0000313" key="1">
    <source>
        <dbReference type="EMBL" id="CCM75863.1"/>
    </source>
</evidence>
<dbReference type="RefSeq" id="WP_007533009.1">
    <property type="nucleotide sequence ID" value="NZ_HF536772.1"/>
</dbReference>
<evidence type="ECO:0000313" key="2">
    <source>
        <dbReference type="Proteomes" id="UP000009319"/>
    </source>
</evidence>
<dbReference type="AlphaFoldDB" id="K0PPQ9"/>
<sequence>MLTGRPHTRDEILHHPLFLSIERQIALHLIGIHKRAPRLARLAASHRKWLLTQTLFAMHIGRDRGDPVSGLTAGRLMRAAKEFDLASKNTAASFLAELIAYKFLRDAPDDTPDRRLRRLETTEVSEEAMASWFQGHMACLDQLDGGNRASLTADEPRLFHLAQPRAVCALIREPVWKEPRTSIGHFLWSDIGGLVLHDLISRLPDDARDQERVLLNNVSTTEIANDFGISLTNLKRMFKKVEMDNLLGWESPRHRGLLWLSRAFIEDYFHWQSAKFAELDAAIHWAASQIGRGVHHDDAPGHHP</sequence>
<proteinExistence type="predicted"/>
<dbReference type="EMBL" id="CANI01000020">
    <property type="protein sequence ID" value="CCM75863.1"/>
    <property type="molecule type" value="Genomic_DNA"/>
</dbReference>
<name>K0PPQ9_9HYPH</name>
<dbReference type="HOGENOM" id="CLU_071577_0_0_5"/>
<dbReference type="Proteomes" id="UP000009319">
    <property type="component" value="Unassembled WGS sequence"/>
</dbReference>
<gene>
    <name evidence="1" type="ORF">BN77_3044</name>
</gene>
<keyword evidence="2" id="KW-1185">Reference proteome</keyword>
<dbReference type="eggNOG" id="ENOG5033RET">
    <property type="taxonomic scope" value="Bacteria"/>
</dbReference>
<accession>K0PPQ9</accession>
<protein>
    <submittedName>
        <fullName evidence="1">Uncharacterized protein</fullName>
    </submittedName>
</protein>
<reference evidence="1 2" key="1">
    <citation type="journal article" date="2013" name="Genome Announc.">
        <title>Draft Genome Sequence of Rhizobium mesoamericanum STM3625, a Nitrogen-Fixing Symbiont of Mimosa pudica Isolated in French Guiana (South America).</title>
        <authorList>
            <person name="Moulin L."/>
            <person name="Mornico D."/>
            <person name="Melkonian R."/>
            <person name="Klonowska A."/>
        </authorList>
    </citation>
    <scope>NUCLEOTIDE SEQUENCE [LARGE SCALE GENOMIC DNA]</scope>
    <source>
        <strain evidence="1 2">STM3625</strain>
    </source>
</reference>